<evidence type="ECO:0008006" key="3">
    <source>
        <dbReference type="Google" id="ProtNLM"/>
    </source>
</evidence>
<name>A0ABV9HBV6_9MICO</name>
<dbReference type="EMBL" id="JBHSFI010000001">
    <property type="protein sequence ID" value="MFC4627096.1"/>
    <property type="molecule type" value="Genomic_DNA"/>
</dbReference>
<keyword evidence="2" id="KW-1185">Reference proteome</keyword>
<gene>
    <name evidence="1" type="ORF">ACFO6V_02545</name>
</gene>
<evidence type="ECO:0000313" key="1">
    <source>
        <dbReference type="EMBL" id="MFC4627096.1"/>
    </source>
</evidence>
<organism evidence="1 2">
    <name type="scientific">Promicromonospora alba</name>
    <dbReference type="NCBI Taxonomy" id="1616110"/>
    <lineage>
        <taxon>Bacteria</taxon>
        <taxon>Bacillati</taxon>
        <taxon>Actinomycetota</taxon>
        <taxon>Actinomycetes</taxon>
        <taxon>Micrococcales</taxon>
        <taxon>Promicromonosporaceae</taxon>
        <taxon>Promicromonospora</taxon>
    </lineage>
</organism>
<evidence type="ECO:0000313" key="2">
    <source>
        <dbReference type="Proteomes" id="UP001596011"/>
    </source>
</evidence>
<protein>
    <recommendedName>
        <fullName evidence="3">Peptidase inhibitor family I36</fullName>
    </recommendedName>
</protein>
<dbReference type="Proteomes" id="UP001596011">
    <property type="component" value="Unassembled WGS sequence"/>
</dbReference>
<accession>A0ABV9HBV6</accession>
<sequence length="150" mass="16174">MSMTSSGIGAIMRRGSQVMFTLIVGFVLTLGGAQAASAVDYDSHCDRGEGCQYRIAGADGEHWGTGGQVDSVDVVADYSRLNYKEDGSSNGINSNDKASKLWCRGNSYNCKFSEDSYYGGWSVNLLKGQSRDIEGTSFDNKISSLGWYST</sequence>
<reference evidence="2" key="1">
    <citation type="journal article" date="2019" name="Int. J. Syst. Evol. Microbiol.">
        <title>The Global Catalogue of Microorganisms (GCM) 10K type strain sequencing project: providing services to taxonomists for standard genome sequencing and annotation.</title>
        <authorList>
            <consortium name="The Broad Institute Genomics Platform"/>
            <consortium name="The Broad Institute Genome Sequencing Center for Infectious Disease"/>
            <person name="Wu L."/>
            <person name="Ma J."/>
        </authorList>
    </citation>
    <scope>NUCLEOTIDE SEQUENCE [LARGE SCALE GENOMIC DNA]</scope>
    <source>
        <strain evidence="2">CCUG 42722</strain>
    </source>
</reference>
<proteinExistence type="predicted"/>
<comment type="caution">
    <text evidence="1">The sequence shown here is derived from an EMBL/GenBank/DDBJ whole genome shotgun (WGS) entry which is preliminary data.</text>
</comment>
<dbReference type="RefSeq" id="WP_377131857.1">
    <property type="nucleotide sequence ID" value="NZ_JBHSFI010000001.1"/>
</dbReference>